<dbReference type="RefSeq" id="WP_377304140.1">
    <property type="nucleotide sequence ID" value="NZ_CP180191.1"/>
</dbReference>
<organism evidence="1 2">
    <name type="scientific">Piscinibacterium candidicorallinum</name>
    <dbReference type="NCBI Taxonomy" id="1793872"/>
    <lineage>
        <taxon>Bacteria</taxon>
        <taxon>Pseudomonadati</taxon>
        <taxon>Pseudomonadota</taxon>
        <taxon>Betaproteobacteria</taxon>
        <taxon>Burkholderiales</taxon>
        <taxon>Piscinibacterium</taxon>
    </lineage>
</organism>
<gene>
    <name evidence="1" type="ORF">ACFOEN_11780</name>
</gene>
<protein>
    <submittedName>
        <fullName evidence="1">Uncharacterized protein</fullName>
    </submittedName>
</protein>
<evidence type="ECO:0000313" key="1">
    <source>
        <dbReference type="EMBL" id="MFC3148322.1"/>
    </source>
</evidence>
<reference evidence="2" key="1">
    <citation type="journal article" date="2019" name="Int. J. Syst. Evol. Microbiol.">
        <title>The Global Catalogue of Microorganisms (GCM) 10K type strain sequencing project: providing services to taxonomists for standard genome sequencing and annotation.</title>
        <authorList>
            <consortium name="The Broad Institute Genomics Platform"/>
            <consortium name="The Broad Institute Genome Sequencing Center for Infectious Disease"/>
            <person name="Wu L."/>
            <person name="Ma J."/>
        </authorList>
    </citation>
    <scope>NUCLEOTIDE SEQUENCE [LARGE SCALE GENOMIC DNA]</scope>
    <source>
        <strain evidence="2">KCTC 52168</strain>
    </source>
</reference>
<keyword evidence="2" id="KW-1185">Reference proteome</keyword>
<sequence>MSRAAKPYVRIRLTVDRNRLSGIATFILASKTVDGPEAFKQLMHKVSLSLSSFGDLRALPALGRDIEIGSRRFDLDCRVEHAKHPGLCRYLEQHPIEDKAYVLRRLLVDMSERLGGSPVALAAIPLVAGPVAAMGEAANGPEGPTPRAPLAEEATTALPTKSRHTAALAKIRPDDIRKAWASQA</sequence>
<evidence type="ECO:0000313" key="2">
    <source>
        <dbReference type="Proteomes" id="UP001595556"/>
    </source>
</evidence>
<comment type="caution">
    <text evidence="1">The sequence shown here is derived from an EMBL/GenBank/DDBJ whole genome shotgun (WGS) entry which is preliminary data.</text>
</comment>
<name>A0ABV7H3U4_9BURK</name>
<dbReference type="EMBL" id="JBHRTI010000004">
    <property type="protein sequence ID" value="MFC3148322.1"/>
    <property type="molecule type" value="Genomic_DNA"/>
</dbReference>
<dbReference type="Proteomes" id="UP001595556">
    <property type="component" value="Unassembled WGS sequence"/>
</dbReference>
<accession>A0ABV7H3U4</accession>
<proteinExistence type="predicted"/>